<name>A0A7C6AAB6_UNCW3</name>
<dbReference type="EMBL" id="DTLI01000221">
    <property type="protein sequence ID" value="HHS53032.1"/>
    <property type="molecule type" value="Genomic_DNA"/>
</dbReference>
<dbReference type="Pfam" id="PF13584">
    <property type="entry name" value="BatD"/>
    <property type="match status" value="3"/>
</dbReference>
<organism evidence="3">
    <name type="scientific">candidate division WOR-3 bacterium</name>
    <dbReference type="NCBI Taxonomy" id="2052148"/>
    <lineage>
        <taxon>Bacteria</taxon>
        <taxon>Bacteria division WOR-3</taxon>
    </lineage>
</organism>
<feature type="chain" id="PRO_5028369562" evidence="2">
    <location>
        <begin position="25"/>
        <end position="593"/>
    </location>
</feature>
<dbReference type="PANTHER" id="PTHR40940">
    <property type="entry name" value="PROTEIN BATD-RELATED"/>
    <property type="match status" value="1"/>
</dbReference>
<protein>
    <submittedName>
        <fullName evidence="3">Protein BatD</fullName>
    </submittedName>
</protein>
<keyword evidence="2" id="KW-0732">Signal</keyword>
<gene>
    <name evidence="3" type="ORF">ENW73_09330</name>
</gene>
<reference evidence="3" key="1">
    <citation type="journal article" date="2020" name="mSystems">
        <title>Genome- and Community-Level Interaction Insights into Carbon Utilization and Element Cycling Functions of Hydrothermarchaeota in Hydrothermal Sediment.</title>
        <authorList>
            <person name="Zhou Z."/>
            <person name="Liu Y."/>
            <person name="Xu W."/>
            <person name="Pan J."/>
            <person name="Luo Z.H."/>
            <person name="Li M."/>
        </authorList>
    </citation>
    <scope>NUCLEOTIDE SEQUENCE [LARGE SCALE GENOMIC DNA]</scope>
    <source>
        <strain evidence="3">SpSt-876</strain>
    </source>
</reference>
<dbReference type="AlphaFoldDB" id="A0A7C6AAB6"/>
<feature type="signal peptide" evidence="2">
    <location>
        <begin position="1"/>
        <end position="24"/>
    </location>
</feature>
<dbReference type="PANTHER" id="PTHR40940:SF2">
    <property type="entry name" value="BATD"/>
    <property type="match status" value="1"/>
</dbReference>
<keyword evidence="1" id="KW-0472">Membrane</keyword>
<proteinExistence type="predicted"/>
<keyword evidence="1" id="KW-1133">Transmembrane helix</keyword>
<comment type="caution">
    <text evidence="3">The sequence shown here is derived from an EMBL/GenBank/DDBJ whole genome shotgun (WGS) entry which is preliminary data.</text>
</comment>
<accession>A0A7C6AAB6</accession>
<sequence>MKRNIFGLLLMLSVLFGAEINFTAAVDRTQVGIDDQIQLTVSVSGQDIGRVPNPELPDLTDFDQLGSTSSQSTSISIINGRMSQQQTISFIYFLRPKRTGTLTIGPCKLNFKGQTYSTEPITIQVEKGSVQKPPASGGQPRISPFQPPTQEAVPIEGNLMLVASPDKRTVYKGEQVTVDFTLYTRLQLGNLSLDKLPNFSGFWVEKIYDARELNFTERVINGKRYSACLLKKVALFPMQAGELTIEPMSLTGTVIRPARSFFDFFDETEPVKIQSQSIKINVLPLPETGKPVDFTGGVGEFNIKASLTPDSSVNGEPVNLTIKISGTGNIKLIDKPNLPPITGIKILDPEVNDKTSIEGGRISGYKEFKYPLLPERDGRHEVPSIKISYFDPKDKSYHTIGTEKLVFTATGTQKIVSSPLTETGIKVLGTDIHHIKPNLTLLKSQSDQTPLWLVIIYPLSIVFLLVAVFYRQHKNRLEKDVGYARRLRSGRMMKKRFSEASKFLAQKNEKEFYAALARAIFGYVGDRFNIQAMAMTKEELKDELAKKGLSEDRVSQLLKIIETCEQARFAKAMVADVNCQNLLRETKELLSRL</sequence>
<evidence type="ECO:0000256" key="1">
    <source>
        <dbReference type="SAM" id="Phobius"/>
    </source>
</evidence>
<evidence type="ECO:0000256" key="2">
    <source>
        <dbReference type="SAM" id="SignalP"/>
    </source>
</evidence>
<keyword evidence="1" id="KW-0812">Transmembrane</keyword>
<dbReference type="InterPro" id="IPR025738">
    <property type="entry name" value="BatD"/>
</dbReference>
<evidence type="ECO:0000313" key="3">
    <source>
        <dbReference type="EMBL" id="HHS53032.1"/>
    </source>
</evidence>
<feature type="transmembrane region" description="Helical" evidence="1">
    <location>
        <begin position="451"/>
        <end position="470"/>
    </location>
</feature>